<dbReference type="Gene3D" id="2.130.10.10">
    <property type="entry name" value="YVTN repeat-like/Quinoprotein amine dehydrogenase"/>
    <property type="match status" value="1"/>
</dbReference>
<dbReference type="InterPro" id="IPR009771">
    <property type="entry name" value="RIC1_C"/>
</dbReference>
<evidence type="ECO:0000313" key="6">
    <source>
        <dbReference type="Proteomes" id="UP000250140"/>
    </source>
</evidence>
<evidence type="ECO:0000256" key="2">
    <source>
        <dbReference type="ARBA" id="ARBA00023136"/>
    </source>
</evidence>
<comment type="subcellular location">
    <subcellularLocation>
        <location evidence="1">Membrane</location>
    </subcellularLocation>
</comment>
<gene>
    <name evidence="5" type="ORF">AOQ84DRAFT_384696</name>
</gene>
<dbReference type="Pfam" id="PF07064">
    <property type="entry name" value="RIC1"/>
    <property type="match status" value="1"/>
</dbReference>
<dbReference type="InterPro" id="IPR015943">
    <property type="entry name" value="WD40/YVTN_repeat-like_dom_sf"/>
</dbReference>
<dbReference type="Proteomes" id="UP000250140">
    <property type="component" value="Unassembled WGS sequence"/>
</dbReference>
<dbReference type="PANTHER" id="PTHR22746:SF10">
    <property type="entry name" value="GUANINE NUCLEOTIDE EXCHANGE FACTOR SUBUNIT RIC1"/>
    <property type="match status" value="1"/>
</dbReference>
<dbReference type="Pfam" id="PF25440">
    <property type="entry name" value="Beta-prop_RIC1_2nd"/>
    <property type="match status" value="1"/>
</dbReference>
<feature type="domain" description="RIC1 C-terminal alpha solenoid region" evidence="4">
    <location>
        <begin position="867"/>
        <end position="1051"/>
    </location>
</feature>
<proteinExistence type="predicted"/>
<feature type="region of interest" description="Disordered" evidence="3">
    <location>
        <begin position="1054"/>
        <end position="1082"/>
    </location>
</feature>
<protein>
    <submittedName>
        <fullName evidence="5">RIC1-domain-containing protein</fullName>
    </submittedName>
</protein>
<sequence>MTYWPISAPSVYAASKQKLPEACIATSDDGVRHPGQLQTRPGASHGTAQDEDPESSIESSLGSIAEDEDEDVEQGQRRTDDEEKKSTGDIPPKECSSEEDISGEIIGIRVTRSGNMFATITRSTLTIWQTKPTAILASVLRSDQSLKTYGPNITLLLRPDSAIFVVQTALGYLITYSLATDPTSRVYRTQFANTTRGHSRQHSVGGYKTHRTTEGNAGPGEGSGVRELSLRFRMVIRVDAGIARALALDDELIVATEKPAAIQCIRWAPDSTGSQTSTELLSRMLWLGKKAKIIEMVYDRPMNLSTWITGDGKAFAVQRLATAASQDSKSQQNLFRGYAFHSPESKGDHGIKAAINARFSLIAVGCANGDICVYTARDYTGNIPLSHKLRPSTTTASAGSLNFLSYSPDGYCLFAGYENGWMMWSVYGKPGANSFTTDRSLSKLNGEGWLLGIRDGFWVGGGTEILLLGIRDNRLWMLEMARSAINGCFSSANVSRPLMQTNSGFMIYRGYDLPDLTTISAEVSLWHHVQVPAHYLVDQWPIRSAVISADGRYVAVAGRRGLAHYSVNSGRWKTFEDPLMENEFTVRGGMCWYQHVLIAAIESSESHEIRIYSRELALDNTHVMHAEQLPAPIVLIAPSGDDSLLVYTYENILYHFIISVANASVKLVQVGQIALHGIIRAPPRVRALSWILPEDQLHNGDPSQDVAVAAILFLVDGKLVLLQPTATEGGELKYEMRIIAQNVEYYVLMRDNPSFNLDSQEDSLPPSPSAGLAMNGVHGHDLKDSLWFFDGRDVRVWVDMQDVLSSAAIELGRDLPTAVKIGVDFYPLSALINKGILFGIESELVQRRDISFGYLRFGTRTHLFLPALLRHHLSQYNSPAALHLSHHYQQLQYFAHALEILLHEVLDDEVDSAPPPEQALLPAVLSFLSSFPHYLDIVVQCTRKTEVRLWRSLFAHLPPPQQLFEASLHRGALKTAAGYLLVLHSLEEEGEEAGAGAGGQLLSAASSLQLVRLLQRARDERDWELCKELARFLVALDASGDTLREALELVELRDPEEEGSVDERGEARGADGGGGGSGLLFDRSRLRVPGQKRNGAGVGGGIGAGAGAGAGVGIGIDFSADESSRSRSRSSSRSPTSVANSLGERAGEVGSQ</sequence>
<accession>A0A8E2FCL6</accession>
<evidence type="ECO:0000256" key="3">
    <source>
        <dbReference type="SAM" id="MobiDB-lite"/>
    </source>
</evidence>
<dbReference type="GO" id="GO:0006886">
    <property type="term" value="P:intracellular protein transport"/>
    <property type="evidence" value="ECO:0007669"/>
    <property type="project" value="InterPro"/>
</dbReference>
<feature type="compositionally biased region" description="Basic and acidic residues" evidence="3">
    <location>
        <begin position="74"/>
        <end position="96"/>
    </location>
</feature>
<dbReference type="GO" id="GO:0034066">
    <property type="term" value="C:Ric1-Rgp1 guanyl-nucleotide exchange factor complex"/>
    <property type="evidence" value="ECO:0007669"/>
    <property type="project" value="InterPro"/>
</dbReference>
<dbReference type="SUPFAM" id="SSF69322">
    <property type="entry name" value="Tricorn protease domain 2"/>
    <property type="match status" value="1"/>
</dbReference>
<dbReference type="GO" id="GO:0042147">
    <property type="term" value="P:retrograde transport, endosome to Golgi"/>
    <property type="evidence" value="ECO:0007669"/>
    <property type="project" value="TreeGrafter"/>
</dbReference>
<dbReference type="GO" id="GO:0000139">
    <property type="term" value="C:Golgi membrane"/>
    <property type="evidence" value="ECO:0007669"/>
    <property type="project" value="TreeGrafter"/>
</dbReference>
<feature type="region of interest" description="Disordered" evidence="3">
    <location>
        <begin position="1120"/>
        <end position="1152"/>
    </location>
</feature>
<dbReference type="GO" id="GO:0005829">
    <property type="term" value="C:cytosol"/>
    <property type="evidence" value="ECO:0007669"/>
    <property type="project" value="TreeGrafter"/>
</dbReference>
<feature type="region of interest" description="Disordered" evidence="3">
    <location>
        <begin position="24"/>
        <end position="100"/>
    </location>
</feature>
<dbReference type="EMBL" id="KV748568">
    <property type="protein sequence ID" value="OCL14483.1"/>
    <property type="molecule type" value="Genomic_DNA"/>
</dbReference>
<keyword evidence="2" id="KW-0472">Membrane</keyword>
<evidence type="ECO:0000256" key="1">
    <source>
        <dbReference type="ARBA" id="ARBA00004370"/>
    </source>
</evidence>
<evidence type="ECO:0000259" key="4">
    <source>
        <dbReference type="Pfam" id="PF07064"/>
    </source>
</evidence>
<feature type="region of interest" description="Disordered" evidence="3">
    <location>
        <begin position="195"/>
        <end position="223"/>
    </location>
</feature>
<dbReference type="OrthoDB" id="67540at2759"/>
<dbReference type="AlphaFoldDB" id="A0A8E2FCL6"/>
<organism evidence="5 6">
    <name type="scientific">Glonium stellatum</name>
    <dbReference type="NCBI Taxonomy" id="574774"/>
    <lineage>
        <taxon>Eukaryota</taxon>
        <taxon>Fungi</taxon>
        <taxon>Dikarya</taxon>
        <taxon>Ascomycota</taxon>
        <taxon>Pezizomycotina</taxon>
        <taxon>Dothideomycetes</taxon>
        <taxon>Pleosporomycetidae</taxon>
        <taxon>Gloniales</taxon>
        <taxon>Gloniaceae</taxon>
        <taxon>Glonium</taxon>
    </lineage>
</organism>
<evidence type="ECO:0000313" key="5">
    <source>
        <dbReference type="EMBL" id="OCL14483.1"/>
    </source>
</evidence>
<reference evidence="5 6" key="1">
    <citation type="journal article" date="2016" name="Nat. Commun.">
        <title>Ectomycorrhizal ecology is imprinted in the genome of the dominant symbiotic fungus Cenococcum geophilum.</title>
        <authorList>
            <consortium name="DOE Joint Genome Institute"/>
            <person name="Peter M."/>
            <person name="Kohler A."/>
            <person name="Ohm R.A."/>
            <person name="Kuo A."/>
            <person name="Krutzmann J."/>
            <person name="Morin E."/>
            <person name="Arend M."/>
            <person name="Barry K.W."/>
            <person name="Binder M."/>
            <person name="Choi C."/>
            <person name="Clum A."/>
            <person name="Copeland A."/>
            <person name="Grisel N."/>
            <person name="Haridas S."/>
            <person name="Kipfer T."/>
            <person name="LaButti K."/>
            <person name="Lindquist E."/>
            <person name="Lipzen A."/>
            <person name="Maire R."/>
            <person name="Meier B."/>
            <person name="Mihaltcheva S."/>
            <person name="Molinier V."/>
            <person name="Murat C."/>
            <person name="Poggeler S."/>
            <person name="Quandt C.A."/>
            <person name="Sperisen C."/>
            <person name="Tritt A."/>
            <person name="Tisserant E."/>
            <person name="Crous P.W."/>
            <person name="Henrissat B."/>
            <person name="Nehls U."/>
            <person name="Egli S."/>
            <person name="Spatafora J.W."/>
            <person name="Grigoriev I.V."/>
            <person name="Martin F.M."/>
        </authorList>
    </citation>
    <scope>NUCLEOTIDE SEQUENCE [LARGE SCALE GENOMIC DNA]</scope>
    <source>
        <strain evidence="5 6">CBS 207.34</strain>
    </source>
</reference>
<dbReference type="InterPro" id="IPR040096">
    <property type="entry name" value="Ric1"/>
</dbReference>
<dbReference type="PANTHER" id="PTHR22746">
    <property type="entry name" value="RAB6A-GEF COMPLEX PARTNER PROTEIN 1"/>
    <property type="match status" value="1"/>
</dbReference>
<name>A0A8E2FCL6_9PEZI</name>
<keyword evidence="6" id="KW-1185">Reference proteome</keyword>